<evidence type="ECO:0000313" key="2">
    <source>
        <dbReference type="Proteomes" id="UP000038045"/>
    </source>
</evidence>
<keyword evidence="2" id="KW-1185">Reference proteome</keyword>
<protein>
    <submittedName>
        <fullName evidence="3">Tyrosine-protein phosphatase domain-containing protein</fullName>
    </submittedName>
</protein>
<proteinExistence type="predicted"/>
<dbReference type="Gene3D" id="3.90.190.10">
    <property type="entry name" value="Protein tyrosine phosphatase superfamily"/>
    <property type="match status" value="1"/>
</dbReference>
<feature type="domain" description="Tyrosine-protein phosphatase" evidence="1">
    <location>
        <begin position="7"/>
        <end position="73"/>
    </location>
</feature>
<evidence type="ECO:0000313" key="3">
    <source>
        <dbReference type="WBParaSite" id="PTRK_0000440500.1"/>
    </source>
</evidence>
<evidence type="ECO:0000259" key="1">
    <source>
        <dbReference type="Pfam" id="PF00102"/>
    </source>
</evidence>
<dbReference type="Pfam" id="PF00102">
    <property type="entry name" value="Y_phosphatase"/>
    <property type="match status" value="1"/>
</dbReference>
<accession>A0A0N4ZAE6</accession>
<name>A0A0N4ZAE6_PARTI</name>
<dbReference type="InterPro" id="IPR000242">
    <property type="entry name" value="PTP_cat"/>
</dbReference>
<organism evidence="2 3">
    <name type="scientific">Parastrongyloides trichosuri</name>
    <name type="common">Possum-specific nematode worm</name>
    <dbReference type="NCBI Taxonomy" id="131310"/>
    <lineage>
        <taxon>Eukaryota</taxon>
        <taxon>Metazoa</taxon>
        <taxon>Ecdysozoa</taxon>
        <taxon>Nematoda</taxon>
        <taxon>Chromadorea</taxon>
        <taxon>Rhabditida</taxon>
        <taxon>Tylenchina</taxon>
        <taxon>Panagrolaimomorpha</taxon>
        <taxon>Strongyloidoidea</taxon>
        <taxon>Strongyloididae</taxon>
        <taxon>Parastrongyloides</taxon>
    </lineage>
</organism>
<dbReference type="Proteomes" id="UP000038045">
    <property type="component" value="Unplaced"/>
</dbReference>
<dbReference type="AlphaFoldDB" id="A0A0N4ZAE6"/>
<reference evidence="3" key="1">
    <citation type="submission" date="2017-02" db="UniProtKB">
        <authorList>
            <consortium name="WormBaseParasite"/>
        </authorList>
    </citation>
    <scope>IDENTIFICATION</scope>
</reference>
<dbReference type="WBParaSite" id="PTRK_0000440500.1">
    <property type="protein sequence ID" value="PTRK_0000440500.1"/>
    <property type="gene ID" value="PTRK_0000440500"/>
</dbReference>
<dbReference type="SUPFAM" id="SSF52799">
    <property type="entry name" value="(Phosphotyrosine protein) phosphatases II"/>
    <property type="match status" value="1"/>
</dbReference>
<dbReference type="GO" id="GO:0004725">
    <property type="term" value="F:protein tyrosine phosphatase activity"/>
    <property type="evidence" value="ECO:0007669"/>
    <property type="project" value="InterPro"/>
</dbReference>
<dbReference type="InterPro" id="IPR029021">
    <property type="entry name" value="Prot-tyrosine_phosphatase-like"/>
</dbReference>
<sequence length="81" mass="9226">MMYPGPDKATIYGDLRIDPMESTKGLSVSKFAFKSTLESKDPKTVTIFHVQDWREFDLPASTKDLIDLYKNVSVLHVYLKG</sequence>